<dbReference type="NCBIfam" id="NF004421">
    <property type="entry name" value="PRK05762.1-2"/>
    <property type="match status" value="1"/>
</dbReference>
<dbReference type="AlphaFoldDB" id="A0A094LS77"/>
<dbReference type="SMART" id="SM00486">
    <property type="entry name" value="POLBc"/>
    <property type="match status" value="1"/>
</dbReference>
<dbReference type="CDD" id="cd05537">
    <property type="entry name" value="POLBc_Pol_II"/>
    <property type="match status" value="1"/>
</dbReference>
<keyword evidence="7" id="KW-0235">DNA replication</keyword>
<dbReference type="GO" id="GO:0000166">
    <property type="term" value="F:nucleotide binding"/>
    <property type="evidence" value="ECO:0007669"/>
    <property type="project" value="InterPro"/>
</dbReference>
<dbReference type="GO" id="GO:0003677">
    <property type="term" value="F:DNA binding"/>
    <property type="evidence" value="ECO:0007669"/>
    <property type="project" value="UniProtKB-KW"/>
</dbReference>
<dbReference type="InterPro" id="IPR042087">
    <property type="entry name" value="DNA_pol_B_thumb"/>
</dbReference>
<dbReference type="GO" id="GO:0009432">
    <property type="term" value="P:SOS response"/>
    <property type="evidence" value="ECO:0007669"/>
    <property type="project" value="TreeGrafter"/>
</dbReference>
<dbReference type="GO" id="GO:0045004">
    <property type="term" value="P:DNA replication proofreading"/>
    <property type="evidence" value="ECO:0007669"/>
    <property type="project" value="TreeGrafter"/>
</dbReference>
<feature type="domain" description="DNA-directed DNA polymerase family B exonuclease" evidence="9">
    <location>
        <begin position="157"/>
        <end position="303"/>
    </location>
</feature>
<dbReference type="InterPro" id="IPR006172">
    <property type="entry name" value="DNA-dir_DNA_pol_B"/>
</dbReference>
<dbReference type="Gene3D" id="3.90.1600.10">
    <property type="entry name" value="Palm domain of DNA polymerase"/>
    <property type="match status" value="2"/>
</dbReference>
<dbReference type="CDD" id="cd05784">
    <property type="entry name" value="DNA_polB_II_exo"/>
    <property type="match status" value="1"/>
</dbReference>
<dbReference type="PROSITE" id="PS00116">
    <property type="entry name" value="DNA_POLYMERASE_B"/>
    <property type="match status" value="1"/>
</dbReference>
<dbReference type="RefSeq" id="WP_037440669.1">
    <property type="nucleotide sequence ID" value="NZ_JPEO01000003.1"/>
</dbReference>
<evidence type="ECO:0000256" key="5">
    <source>
        <dbReference type="ARBA" id="ARBA00023125"/>
    </source>
</evidence>
<evidence type="ECO:0000256" key="2">
    <source>
        <dbReference type="ARBA" id="ARBA00022679"/>
    </source>
</evidence>
<dbReference type="InterPro" id="IPR006134">
    <property type="entry name" value="DNA-dir_DNA_pol_B_multi_dom"/>
</dbReference>
<evidence type="ECO:0000313" key="10">
    <source>
        <dbReference type="EMBL" id="KFZ38048.1"/>
    </source>
</evidence>
<dbReference type="InterPro" id="IPR043502">
    <property type="entry name" value="DNA/RNA_pol_sf"/>
</dbReference>
<evidence type="ECO:0000256" key="4">
    <source>
        <dbReference type="ARBA" id="ARBA00022932"/>
    </source>
</evidence>
<dbReference type="InterPro" id="IPR012337">
    <property type="entry name" value="RNaseH-like_sf"/>
</dbReference>
<dbReference type="Gene3D" id="3.30.420.10">
    <property type="entry name" value="Ribonuclease H-like superfamily/Ribonuclease H"/>
    <property type="match status" value="1"/>
</dbReference>
<dbReference type="InterPro" id="IPR023211">
    <property type="entry name" value="DNA_pol_palm_dom_sf"/>
</dbReference>
<dbReference type="OrthoDB" id="5807460at2"/>
<keyword evidence="3 7" id="KW-0548">Nucleotidyltransferase</keyword>
<dbReference type="EC" id="2.7.7.7" evidence="7"/>
<keyword evidence="4 7" id="KW-0239">DNA-directed DNA polymerase</keyword>
<dbReference type="InterPro" id="IPR050240">
    <property type="entry name" value="DNA_pol_type-B"/>
</dbReference>
<dbReference type="Proteomes" id="UP000029264">
    <property type="component" value="Unassembled WGS sequence"/>
</dbReference>
<dbReference type="Gene3D" id="3.30.70.2250">
    <property type="match status" value="1"/>
</dbReference>
<evidence type="ECO:0000256" key="6">
    <source>
        <dbReference type="ARBA" id="ARBA00049244"/>
    </source>
</evidence>
<evidence type="ECO:0000256" key="7">
    <source>
        <dbReference type="RuleBase" id="RU000442"/>
    </source>
</evidence>
<dbReference type="PANTHER" id="PTHR10322">
    <property type="entry name" value="DNA POLYMERASE CATALYTIC SUBUNIT"/>
    <property type="match status" value="1"/>
</dbReference>
<dbReference type="eggNOG" id="COG0417">
    <property type="taxonomic scope" value="Bacteria"/>
</dbReference>
<keyword evidence="5 7" id="KW-0238">DNA-binding</keyword>
<dbReference type="FunFam" id="3.90.1600.10:FF:000030">
    <property type="entry name" value="DNA polymerase II"/>
    <property type="match status" value="1"/>
</dbReference>
<feature type="domain" description="DNA-directed DNA polymerase family B multifunctional" evidence="8">
    <location>
        <begin position="388"/>
        <end position="768"/>
    </location>
</feature>
<comment type="caution">
    <text evidence="10">The sequence shown here is derived from an EMBL/GenBank/DDBJ whole genome shotgun (WGS) entry which is preliminary data.</text>
</comment>
<dbReference type="SUPFAM" id="SSF53098">
    <property type="entry name" value="Ribonuclease H-like"/>
    <property type="match status" value="1"/>
</dbReference>
<dbReference type="InterPro" id="IPR006133">
    <property type="entry name" value="DNA-dir_DNA_pol_B_exonuc"/>
</dbReference>
<dbReference type="Pfam" id="PF00136">
    <property type="entry name" value="DNA_pol_B"/>
    <property type="match status" value="1"/>
</dbReference>
<dbReference type="GO" id="GO:0008296">
    <property type="term" value="F:3'-5'-DNA exonuclease activity"/>
    <property type="evidence" value="ECO:0007669"/>
    <property type="project" value="TreeGrafter"/>
</dbReference>
<gene>
    <name evidence="10" type="ORF">HR45_05935</name>
</gene>
<dbReference type="STRING" id="1515746.HR45_05935"/>
<dbReference type="PRINTS" id="PR00106">
    <property type="entry name" value="DNAPOLB"/>
</dbReference>
<evidence type="ECO:0000259" key="8">
    <source>
        <dbReference type="Pfam" id="PF00136"/>
    </source>
</evidence>
<keyword evidence="11" id="KW-1185">Reference proteome</keyword>
<evidence type="ECO:0000256" key="1">
    <source>
        <dbReference type="ARBA" id="ARBA00005755"/>
    </source>
</evidence>
<evidence type="ECO:0000259" key="9">
    <source>
        <dbReference type="Pfam" id="PF03104"/>
    </source>
</evidence>
<dbReference type="Pfam" id="PF03104">
    <property type="entry name" value="DNA_pol_B_exo1"/>
    <property type="match status" value="1"/>
</dbReference>
<dbReference type="Gene3D" id="1.10.132.60">
    <property type="entry name" value="DNA polymerase family B, C-terminal domain"/>
    <property type="match status" value="1"/>
</dbReference>
<organism evidence="10 11">
    <name type="scientific">Shewanella mangrovi</name>
    <dbReference type="NCBI Taxonomy" id="1515746"/>
    <lineage>
        <taxon>Bacteria</taxon>
        <taxon>Pseudomonadati</taxon>
        <taxon>Pseudomonadota</taxon>
        <taxon>Gammaproteobacteria</taxon>
        <taxon>Alteromonadales</taxon>
        <taxon>Shewanellaceae</taxon>
        <taxon>Shewanella</taxon>
    </lineage>
</organism>
<comment type="similarity">
    <text evidence="1 7">Belongs to the DNA polymerase type-B family.</text>
</comment>
<reference evidence="10 11" key="1">
    <citation type="submission" date="2014-06" db="EMBL/GenBank/DDBJ databases">
        <title>Shewanella sp. YQH10.</title>
        <authorList>
            <person name="Liu Y."/>
            <person name="Zeng R."/>
        </authorList>
    </citation>
    <scope>NUCLEOTIDE SEQUENCE [LARGE SCALE GENOMIC DNA]</scope>
    <source>
        <strain evidence="10 11">YQH10</strain>
    </source>
</reference>
<dbReference type="EMBL" id="JPEO01000003">
    <property type="protein sequence ID" value="KFZ38048.1"/>
    <property type="molecule type" value="Genomic_DNA"/>
</dbReference>
<name>A0A094LS77_9GAMM</name>
<keyword evidence="2 7" id="KW-0808">Transferase</keyword>
<dbReference type="PANTHER" id="PTHR10322:SF23">
    <property type="entry name" value="DNA POLYMERASE DELTA CATALYTIC SUBUNIT"/>
    <property type="match status" value="1"/>
</dbReference>
<dbReference type="InterPro" id="IPR036397">
    <property type="entry name" value="RNaseH_sf"/>
</dbReference>
<accession>A0A094LS77</accession>
<dbReference type="GO" id="GO:0003887">
    <property type="term" value="F:DNA-directed DNA polymerase activity"/>
    <property type="evidence" value="ECO:0007669"/>
    <property type="project" value="UniProtKB-KW"/>
</dbReference>
<evidence type="ECO:0000313" key="11">
    <source>
        <dbReference type="Proteomes" id="UP000029264"/>
    </source>
</evidence>
<dbReference type="SUPFAM" id="SSF56672">
    <property type="entry name" value="DNA/RNA polymerases"/>
    <property type="match status" value="1"/>
</dbReference>
<proteinExistence type="inferred from homology"/>
<dbReference type="InterPro" id="IPR017964">
    <property type="entry name" value="DNA-dir_DNA_pol_B_CS"/>
</dbReference>
<sequence length="792" mass="89114">MTKQYQTVSGRVLTRHWRRHNACSVLQYYLNTAQGPVLVEVADAEQVFFVNDSQAPQLLAHHHNAQHRSVALKSFDNMPVAAVYSSTPATTRAILASARDKNIALYESEIKPQQRFLIERYIALDAEFYGQFVQGHSATLPVFSATKARATRAVDIPMKVVSLDLECAPDGQLYSAAVYGAATDGTNSIAKVFMVGQPQSTPQDIVWVANEGALLTALIDWFQDWDPDVIIGWSVIAFDLALLSKRCTALGIPANFGRFYSALEWLVEGTYRPETMVLPGRVVLDGIDWLKAAFYQFESFALDFVAKALLGEGKTIEHASQHKVSEINRMFAEDKLSLAHYNLTDCRLVWDIFKQTDLLAFAVARAQLTGLEFGRVGASVAAFNNLYLPHLHRAGYVAPAMPASDGLESPGGYVMDSIPGLYRDILVLDFKSLYPSIIRTFLVDPLGLVTAKYLPENETVEGFLGARFSREGHILPDLVGKLADAREQAKKQDNKPLSQAIKIIMNSLYGVLGSKGCVFHDAKLASSITMRGHQIMQQTKAWIESKGFTVIYGDTDSTFIWLGEQHQIEDIHAFGHQLAKEINQLWQEYIDTHFRLTSYLELEFDNHFSQFLMPTLRGSDEGSKKRYVGLKSLTDGHSELVFKGMEQVRSDWSPLAKRVQYELYRRLFNNEDVCAYLREQMQCITDGQCDAELVFSKRLRRDIAAYQSKSIPHVKAAQRLVELTHDAKYSRKGTRIRYVMTNNGAVPIETPNIIPDYQYYLDKQIRPIAEPILNILGVEFDQLMSSQLAFKI</sequence>
<comment type="catalytic activity">
    <reaction evidence="6 7">
        <text>DNA(n) + a 2'-deoxyribonucleoside 5'-triphosphate = DNA(n+1) + diphosphate</text>
        <dbReference type="Rhea" id="RHEA:22508"/>
        <dbReference type="Rhea" id="RHEA-COMP:17339"/>
        <dbReference type="Rhea" id="RHEA-COMP:17340"/>
        <dbReference type="ChEBI" id="CHEBI:33019"/>
        <dbReference type="ChEBI" id="CHEBI:61560"/>
        <dbReference type="ChEBI" id="CHEBI:173112"/>
        <dbReference type="EC" id="2.7.7.7"/>
    </reaction>
</comment>
<evidence type="ECO:0000256" key="3">
    <source>
        <dbReference type="ARBA" id="ARBA00022695"/>
    </source>
</evidence>
<protein>
    <recommendedName>
        <fullName evidence="7">DNA polymerase</fullName>
        <ecNumber evidence="7">2.7.7.7</ecNumber>
    </recommendedName>
</protein>